<dbReference type="PANTHER" id="PTHR30135">
    <property type="entry name" value="UNCHARACTERIZED PROTEIN YVCK-RELATED"/>
    <property type="match status" value="1"/>
</dbReference>
<keyword evidence="3" id="KW-0812">Transmembrane</keyword>
<dbReference type="SUPFAM" id="SSF142338">
    <property type="entry name" value="CofD-like"/>
    <property type="match status" value="1"/>
</dbReference>
<dbReference type="InterPro" id="IPR002882">
    <property type="entry name" value="CofD"/>
</dbReference>
<keyword evidence="3" id="KW-0472">Membrane</keyword>
<evidence type="ECO:0000313" key="5">
    <source>
        <dbReference type="Proteomes" id="UP000620075"/>
    </source>
</evidence>
<dbReference type="InterPro" id="IPR038136">
    <property type="entry name" value="CofD-like_dom_sf"/>
</dbReference>
<dbReference type="Gene3D" id="3.40.50.10680">
    <property type="entry name" value="CofD-like domains"/>
    <property type="match status" value="1"/>
</dbReference>
<dbReference type="AlphaFoldDB" id="A0A934NHM8"/>
<comment type="function">
    <text evidence="2">Required for morphogenesis under gluconeogenic growth conditions.</text>
</comment>
<reference evidence="4 5" key="1">
    <citation type="submission" date="2020-10" db="EMBL/GenBank/DDBJ databases">
        <title>Ca. Dormibacterota MAGs.</title>
        <authorList>
            <person name="Montgomery K."/>
        </authorList>
    </citation>
    <scope>NUCLEOTIDE SEQUENCE [LARGE SCALE GENOMIC DNA]</scope>
    <source>
        <strain evidence="4">SC8811_S16_3</strain>
    </source>
</reference>
<dbReference type="EMBL" id="JAEKNQ010000040">
    <property type="protein sequence ID" value="MBJ7603727.1"/>
    <property type="molecule type" value="Genomic_DNA"/>
</dbReference>
<dbReference type="RefSeq" id="WP_338180211.1">
    <property type="nucleotide sequence ID" value="NZ_JAEKNQ010000040.1"/>
</dbReference>
<dbReference type="HAMAP" id="MF_00973">
    <property type="entry name" value="Gluconeogen_factor"/>
    <property type="match status" value="1"/>
</dbReference>
<feature type="transmembrane region" description="Helical" evidence="3">
    <location>
        <begin position="67"/>
        <end position="87"/>
    </location>
</feature>
<evidence type="ECO:0000256" key="2">
    <source>
        <dbReference type="HAMAP-Rule" id="MF_00973"/>
    </source>
</evidence>
<dbReference type="InterPro" id="IPR010119">
    <property type="entry name" value="Gluconeogen_factor"/>
</dbReference>
<comment type="caution">
    <text evidence="4">The sequence shown here is derived from an EMBL/GenBank/DDBJ whole genome shotgun (WGS) entry which is preliminary data.</text>
</comment>
<dbReference type="NCBIfam" id="TIGR01826">
    <property type="entry name" value="CofD_related"/>
    <property type="match status" value="1"/>
</dbReference>
<name>A0A934NHM8_9BACT</name>
<keyword evidence="3" id="KW-1133">Transmembrane helix</keyword>
<comment type="subcellular location">
    <subcellularLocation>
        <location evidence="2">Cytoplasm</location>
    </subcellularLocation>
</comment>
<dbReference type="GO" id="GO:0043743">
    <property type="term" value="F:LPPG:FO 2-phospho-L-lactate transferase activity"/>
    <property type="evidence" value="ECO:0007669"/>
    <property type="project" value="InterPro"/>
</dbReference>
<dbReference type="GO" id="GO:0005737">
    <property type="term" value="C:cytoplasm"/>
    <property type="evidence" value="ECO:0007669"/>
    <property type="project" value="UniProtKB-SubCell"/>
</dbReference>
<dbReference type="GO" id="GO:0008360">
    <property type="term" value="P:regulation of cell shape"/>
    <property type="evidence" value="ECO:0007669"/>
    <property type="project" value="UniProtKB-UniRule"/>
</dbReference>
<dbReference type="PANTHER" id="PTHR30135:SF3">
    <property type="entry name" value="GLUCONEOGENESIS FACTOR-RELATED"/>
    <property type="match status" value="1"/>
</dbReference>
<keyword evidence="1 2" id="KW-0963">Cytoplasm</keyword>
<evidence type="ECO:0000256" key="1">
    <source>
        <dbReference type="ARBA" id="ARBA00022490"/>
    </source>
</evidence>
<evidence type="ECO:0000256" key="3">
    <source>
        <dbReference type="SAM" id="Phobius"/>
    </source>
</evidence>
<sequence length="425" mass="46542">MNRKTAYRRWLRWLLPGLEVKRWLLLLMAAILVIDLGASYALKAVYSEVTFPGWVATLTLQFWPKPVRAAIFTVGGLSVLVFAIFMLQRSVLGPFLPGAENGPSTMEMIYTFRTRRRGPRLVAIGGGTGMSTLLRGLKQYTSNLAAVVTVADDGGSSGRLRDEYRILPPGDFRQCLVALADAEPLVKELFNLRFKEGSLNGHSFGNLFIMAMAEVTGNFETALRESGRVLAVRGTIIPSTLHDVTLVASVNGAFVEGESQIPRQNAPISRVFLKPDDILLNPEAALAIAQAELIVVGPGSLYTSILPNLMVPGMIRCIRESPALKVFVCNLASQPGETDGYHVSHYLKTLHDHVGENLFDFVIVNSNSNHMPTGGQNLVVFDHEQAVRLADGSKFIGGDVVNVGIPSHHDPDKLARLIMKRVWES</sequence>
<dbReference type="CDD" id="cd07187">
    <property type="entry name" value="YvcK_like"/>
    <property type="match status" value="1"/>
</dbReference>
<dbReference type="Pfam" id="PF01933">
    <property type="entry name" value="CofD"/>
    <property type="match status" value="1"/>
</dbReference>
<dbReference type="Proteomes" id="UP000620075">
    <property type="component" value="Unassembled WGS sequence"/>
</dbReference>
<protein>
    <recommendedName>
        <fullName evidence="2">Putative gluconeogenesis factor</fullName>
    </recommendedName>
</protein>
<gene>
    <name evidence="4" type="ORF">JF888_11125</name>
</gene>
<accession>A0A934NHM8</accession>
<proteinExistence type="inferred from homology"/>
<comment type="similarity">
    <text evidence="2">Belongs to the gluconeogenesis factor family.</text>
</comment>
<organism evidence="4 5">
    <name type="scientific">Candidatus Dormiibacter inghamiae</name>
    <dbReference type="NCBI Taxonomy" id="3127013"/>
    <lineage>
        <taxon>Bacteria</taxon>
        <taxon>Bacillati</taxon>
        <taxon>Candidatus Dormiibacterota</taxon>
        <taxon>Candidatus Dormibacteria</taxon>
        <taxon>Candidatus Dormibacterales</taxon>
        <taxon>Candidatus Dormibacteraceae</taxon>
        <taxon>Candidatus Dormiibacter</taxon>
    </lineage>
</organism>
<evidence type="ECO:0000313" key="4">
    <source>
        <dbReference type="EMBL" id="MBJ7603727.1"/>
    </source>
</evidence>